<dbReference type="OrthoDB" id="9871798at2"/>
<evidence type="ECO:0008006" key="3">
    <source>
        <dbReference type="Google" id="ProtNLM"/>
    </source>
</evidence>
<dbReference type="RefSeq" id="WP_008521049.1">
    <property type="nucleotide sequence ID" value="NZ_CM001376.1"/>
</dbReference>
<keyword evidence="2" id="KW-1185">Reference proteome</keyword>
<accession>H0UKB3</accession>
<organism evidence="1 2">
    <name type="scientific">Jonquetella anthropi DSM 22815</name>
    <dbReference type="NCBI Taxonomy" id="885272"/>
    <lineage>
        <taxon>Bacteria</taxon>
        <taxon>Thermotogati</taxon>
        <taxon>Synergistota</taxon>
        <taxon>Synergistia</taxon>
        <taxon>Synergistales</taxon>
        <taxon>Dethiosulfovibrionaceae</taxon>
        <taxon>Jonquetella</taxon>
    </lineage>
</organism>
<sequence length="87" mass="9907">MTEQARESSITLGSKTYAIQTLLPPEDELRIKHIAQDLFGSLSRENDQEQKLVIGWLLMAYRLEQAQVQLEKLLALLHELSGTEKAE</sequence>
<dbReference type="Proteomes" id="UP000003806">
    <property type="component" value="Chromosome"/>
</dbReference>
<gene>
    <name evidence="1" type="ORF">JonanDRAFT_0741</name>
</gene>
<dbReference type="STRING" id="885272.JonanDRAFT_0741"/>
<evidence type="ECO:0000313" key="2">
    <source>
        <dbReference type="Proteomes" id="UP000003806"/>
    </source>
</evidence>
<dbReference type="EMBL" id="CM001376">
    <property type="protein sequence ID" value="EHM13122.1"/>
    <property type="molecule type" value="Genomic_DNA"/>
</dbReference>
<protein>
    <recommendedName>
        <fullName evidence="3">Cell division protein ZapA</fullName>
    </recommendedName>
</protein>
<name>H0UKB3_9BACT</name>
<evidence type="ECO:0000313" key="1">
    <source>
        <dbReference type="EMBL" id="EHM13122.1"/>
    </source>
</evidence>
<dbReference type="AlphaFoldDB" id="H0UKB3"/>
<dbReference type="eggNOG" id="ENOG502ZFAT">
    <property type="taxonomic scope" value="Bacteria"/>
</dbReference>
<proteinExistence type="predicted"/>
<reference evidence="1 2" key="1">
    <citation type="submission" date="2011-11" db="EMBL/GenBank/DDBJ databases">
        <title>The Noncontiguous Finished genome of Jonquetella anthropi DSM 22815.</title>
        <authorList>
            <consortium name="US DOE Joint Genome Institute (JGI-PGF)"/>
            <person name="Lucas S."/>
            <person name="Copeland A."/>
            <person name="Lapidus A."/>
            <person name="Glavina del Rio T."/>
            <person name="Dalin E."/>
            <person name="Tice H."/>
            <person name="Bruce D."/>
            <person name="Goodwin L."/>
            <person name="Pitluck S."/>
            <person name="Peters L."/>
            <person name="Mikhailova N."/>
            <person name="Held B."/>
            <person name="Kyrpides N."/>
            <person name="Mavromatis K."/>
            <person name="Ivanova N."/>
            <person name="Markowitz V."/>
            <person name="Cheng J.-F."/>
            <person name="Hugenholtz P."/>
            <person name="Woyke T."/>
            <person name="Wu D."/>
            <person name="Gronow S."/>
            <person name="Wellnitz S."/>
            <person name="Brambilla E."/>
            <person name="Klenk H.-P."/>
            <person name="Eisen J.A."/>
        </authorList>
    </citation>
    <scope>NUCLEOTIDE SEQUENCE [LARGE SCALE GENOMIC DNA]</scope>
    <source>
        <strain evidence="1 2">DSM 22815</strain>
    </source>
</reference>
<dbReference type="HOGENOM" id="CLU_2479177_0_0_0"/>